<dbReference type="InterPro" id="IPR009003">
    <property type="entry name" value="Peptidase_S1_PA"/>
</dbReference>
<feature type="domain" description="Peptidase S1" evidence="8">
    <location>
        <begin position="172"/>
        <end position="413"/>
    </location>
</feature>
<dbReference type="InterPro" id="IPR001314">
    <property type="entry name" value="Peptidase_S1A"/>
</dbReference>
<dbReference type="Pfam" id="PF00089">
    <property type="entry name" value="Trypsin"/>
    <property type="match status" value="1"/>
</dbReference>
<keyword evidence="1 6" id="KW-0645">Protease</keyword>
<feature type="region of interest" description="Disordered" evidence="7">
    <location>
        <begin position="123"/>
        <end position="146"/>
    </location>
</feature>
<evidence type="ECO:0000256" key="6">
    <source>
        <dbReference type="RuleBase" id="RU363034"/>
    </source>
</evidence>
<dbReference type="InterPro" id="IPR043504">
    <property type="entry name" value="Peptidase_S1_PA_chymotrypsin"/>
</dbReference>
<evidence type="ECO:0000313" key="10">
    <source>
        <dbReference type="RefSeq" id="XP_008061446.1"/>
    </source>
</evidence>
<keyword evidence="3 6" id="KW-0378">Hydrolase</keyword>
<organism evidence="9 10">
    <name type="scientific">Carlito syrichta</name>
    <name type="common">Philippine tarsier</name>
    <name type="synonym">Tarsius syrichta</name>
    <dbReference type="NCBI Taxonomy" id="1868482"/>
    <lineage>
        <taxon>Eukaryota</taxon>
        <taxon>Metazoa</taxon>
        <taxon>Chordata</taxon>
        <taxon>Craniata</taxon>
        <taxon>Vertebrata</taxon>
        <taxon>Euteleostomi</taxon>
        <taxon>Mammalia</taxon>
        <taxon>Eutheria</taxon>
        <taxon>Euarchontoglires</taxon>
        <taxon>Primates</taxon>
        <taxon>Haplorrhini</taxon>
        <taxon>Tarsiiformes</taxon>
        <taxon>Tarsiidae</taxon>
        <taxon>Carlito</taxon>
    </lineage>
</organism>
<keyword evidence="2" id="KW-0732">Signal</keyword>
<dbReference type="Proteomes" id="UP000189704">
    <property type="component" value="Unplaced"/>
</dbReference>
<dbReference type="GeneID" id="103265597"/>
<dbReference type="SUPFAM" id="SSF50494">
    <property type="entry name" value="Trypsin-like serine proteases"/>
    <property type="match status" value="1"/>
</dbReference>
<dbReference type="Gene3D" id="2.40.10.10">
    <property type="entry name" value="Trypsin-like serine proteases"/>
    <property type="match status" value="1"/>
</dbReference>
<reference evidence="10" key="1">
    <citation type="submission" date="2025-08" db="UniProtKB">
        <authorList>
            <consortium name="RefSeq"/>
        </authorList>
    </citation>
    <scope>IDENTIFICATION</scope>
</reference>
<evidence type="ECO:0000256" key="7">
    <source>
        <dbReference type="SAM" id="MobiDB-lite"/>
    </source>
</evidence>
<dbReference type="PROSITE" id="PS00134">
    <property type="entry name" value="TRYPSIN_HIS"/>
    <property type="match status" value="1"/>
</dbReference>
<dbReference type="GO" id="GO:0004252">
    <property type="term" value="F:serine-type endopeptidase activity"/>
    <property type="evidence" value="ECO:0007669"/>
    <property type="project" value="InterPro"/>
</dbReference>
<evidence type="ECO:0000259" key="8">
    <source>
        <dbReference type="PROSITE" id="PS50240"/>
    </source>
</evidence>
<evidence type="ECO:0000256" key="1">
    <source>
        <dbReference type="ARBA" id="ARBA00022670"/>
    </source>
</evidence>
<dbReference type="SMART" id="SM00020">
    <property type="entry name" value="Tryp_SPc"/>
    <property type="match status" value="1"/>
</dbReference>
<gene>
    <name evidence="10" type="primary">PRSS21</name>
</gene>
<dbReference type="PRINTS" id="PR00722">
    <property type="entry name" value="CHYMOTRYPSIN"/>
</dbReference>
<evidence type="ECO:0000256" key="5">
    <source>
        <dbReference type="ARBA" id="ARBA00023157"/>
    </source>
</evidence>
<dbReference type="CDD" id="cd00190">
    <property type="entry name" value="Tryp_SPc"/>
    <property type="match status" value="1"/>
</dbReference>
<keyword evidence="9" id="KW-1185">Reference proteome</keyword>
<dbReference type="FunFam" id="2.40.10.10:FF:000024">
    <property type="entry name" value="Serine protease 53"/>
    <property type="match status" value="1"/>
</dbReference>
<dbReference type="InterPro" id="IPR018114">
    <property type="entry name" value="TRYPSIN_HIS"/>
</dbReference>
<evidence type="ECO:0000256" key="2">
    <source>
        <dbReference type="ARBA" id="ARBA00022729"/>
    </source>
</evidence>
<dbReference type="PANTHER" id="PTHR24252">
    <property type="entry name" value="ACROSIN-RELATED"/>
    <property type="match status" value="1"/>
</dbReference>
<evidence type="ECO:0000313" key="9">
    <source>
        <dbReference type="Proteomes" id="UP000189704"/>
    </source>
</evidence>
<dbReference type="PROSITE" id="PS00135">
    <property type="entry name" value="TRYPSIN_SER"/>
    <property type="match status" value="1"/>
</dbReference>
<protein>
    <submittedName>
        <fullName evidence="10">Testisin</fullName>
    </submittedName>
</protein>
<dbReference type="InterPro" id="IPR001254">
    <property type="entry name" value="Trypsin_dom"/>
</dbReference>
<name>A0A1U7U6C5_CARSF</name>
<proteinExistence type="predicted"/>
<dbReference type="PANTHER" id="PTHR24252:SF17">
    <property type="entry name" value="SUPPRESSOR OF TUMORIGENICITY 14 PROTEIN HOMOLOG-RELATED"/>
    <property type="match status" value="1"/>
</dbReference>
<keyword evidence="5" id="KW-1015">Disulfide bond</keyword>
<dbReference type="CTD" id="10942"/>
<dbReference type="KEGG" id="csyr:103265597"/>
<dbReference type="GO" id="GO:0006508">
    <property type="term" value="P:proteolysis"/>
    <property type="evidence" value="ECO:0007669"/>
    <property type="project" value="UniProtKB-KW"/>
</dbReference>
<dbReference type="PROSITE" id="PS50240">
    <property type="entry name" value="TRYPSIN_DOM"/>
    <property type="match status" value="1"/>
</dbReference>
<dbReference type="AlphaFoldDB" id="A0A1U7U6C5"/>
<dbReference type="OrthoDB" id="10051896at2759"/>
<accession>A0A1U7U6C5</accession>
<dbReference type="InterPro" id="IPR033116">
    <property type="entry name" value="TRYPSIN_SER"/>
</dbReference>
<dbReference type="RefSeq" id="XP_008061446.1">
    <property type="nucleotide sequence ID" value="XM_008063255.1"/>
</dbReference>
<keyword evidence="4 6" id="KW-0720">Serine protease</keyword>
<sequence length="439" mass="48519">MGPSTWRQGGVPPSWRYRRRSAHTVSRINHQALDSSYGPKTLHGHHAPGPLYHLQLTRASQVKERVTARGASGSSVSPSALYHEDPPVLRTMDMSSNSVAHLLQAPPPTALLGHPEWRETDLWSGKAASTRRARRAGQLGRGTGRLGGCSPGIQSSTLGEKPCGYRTQTARVVGGGDAEIRRWPWQGSLRFWGIHQCGASLLSHRWVLTAAHCFKDSANPFDWSVQFGQLTANPPLWSLEAYYNRYWVSHIYLSPKYLLTSPYDIAMVRLSKAAAYSSSVRPICLLASTSEFQNRTDCWVTGWGDIEEDVELPPPYTLQEVQVAIINNIMCNHLYRRPDFRLDIWGDMICAGDAQGGKDACLGDSGGPLACNKGGLWYQVGIVSWGVGCGRPNRPGVYTNVSQHFAWIQKLMAHGEVPRPDSSLFFLTLLWASAFLQPA</sequence>
<evidence type="ECO:0000256" key="3">
    <source>
        <dbReference type="ARBA" id="ARBA00022801"/>
    </source>
</evidence>
<evidence type="ECO:0000256" key="4">
    <source>
        <dbReference type="ARBA" id="ARBA00022825"/>
    </source>
</evidence>